<name>A0A3A1QV49_9BACI</name>
<protein>
    <submittedName>
        <fullName evidence="1">Uncharacterized protein</fullName>
    </submittedName>
</protein>
<accession>A0A3A1QV49</accession>
<dbReference type="AlphaFoldDB" id="A0A3A1QV49"/>
<evidence type="ECO:0000313" key="2">
    <source>
        <dbReference type="Proteomes" id="UP000265801"/>
    </source>
</evidence>
<evidence type="ECO:0000313" key="1">
    <source>
        <dbReference type="EMBL" id="RIW29723.1"/>
    </source>
</evidence>
<comment type="caution">
    <text evidence="1">The sequence shown here is derived from an EMBL/GenBank/DDBJ whole genome shotgun (WGS) entry which is preliminary data.</text>
</comment>
<dbReference type="EMBL" id="QXIR01000030">
    <property type="protein sequence ID" value="RIW29723.1"/>
    <property type="molecule type" value="Genomic_DNA"/>
</dbReference>
<keyword evidence="2" id="KW-1185">Reference proteome</keyword>
<dbReference type="Proteomes" id="UP000265801">
    <property type="component" value="Unassembled WGS sequence"/>
</dbReference>
<organism evidence="1 2">
    <name type="scientific">Bacillus salacetis</name>
    <dbReference type="NCBI Taxonomy" id="2315464"/>
    <lineage>
        <taxon>Bacteria</taxon>
        <taxon>Bacillati</taxon>
        <taxon>Bacillota</taxon>
        <taxon>Bacilli</taxon>
        <taxon>Bacillales</taxon>
        <taxon>Bacillaceae</taxon>
        <taxon>Bacillus</taxon>
    </lineage>
</organism>
<sequence length="73" mass="8067">MFAYIVAFGNIPGTGFSPVFKALLPKRTSSSFLSCSQGFYGDLPGYYLKIILNSNNVYEKSQKKEPAEIPVLL</sequence>
<gene>
    <name evidence="1" type="ORF">D3H55_18265</name>
</gene>
<reference evidence="1 2" key="1">
    <citation type="submission" date="2018-09" db="EMBL/GenBank/DDBJ databases">
        <title>Bacillus saliacetes sp. nov., isolated from Thai shrimp paste (Ka-pi).</title>
        <authorList>
            <person name="Daroonpunt R."/>
            <person name="Tanasupawat S."/>
            <person name="Yiamsombut S."/>
        </authorList>
    </citation>
    <scope>NUCLEOTIDE SEQUENCE [LARGE SCALE GENOMIC DNA]</scope>
    <source>
        <strain evidence="1 2">SKP7-4</strain>
    </source>
</reference>
<proteinExistence type="predicted"/>